<dbReference type="GO" id="GO:0006886">
    <property type="term" value="P:intracellular protein transport"/>
    <property type="evidence" value="ECO:0007669"/>
    <property type="project" value="InterPro"/>
</dbReference>
<proteinExistence type="predicted"/>
<dbReference type="InterPro" id="IPR006953">
    <property type="entry name" value="Vesicle_Uso1_P115_head"/>
</dbReference>
<gene>
    <name evidence="7" type="ORF">GcM1_236065</name>
</gene>
<dbReference type="GO" id="GO:0048211">
    <property type="term" value="P:Golgi vesicle docking"/>
    <property type="evidence" value="ECO:0007669"/>
    <property type="project" value="TreeGrafter"/>
</dbReference>
<keyword evidence="3 4" id="KW-0175">Coiled coil</keyword>
<evidence type="ECO:0000313" key="7">
    <source>
        <dbReference type="EMBL" id="RKF75024.1"/>
    </source>
</evidence>
<evidence type="ECO:0000259" key="6">
    <source>
        <dbReference type="Pfam" id="PF04871"/>
    </source>
</evidence>
<protein>
    <submittedName>
        <fullName evidence="7">Intracellular protein transport protein USO1</fullName>
    </submittedName>
</protein>
<dbReference type="InterPro" id="IPR006955">
    <property type="entry name" value="Uso1_p115_C"/>
</dbReference>
<accession>A0A420IKE8</accession>
<keyword evidence="2" id="KW-0333">Golgi apparatus</keyword>
<dbReference type="SUPFAM" id="SSF48371">
    <property type="entry name" value="ARM repeat"/>
    <property type="match status" value="1"/>
</dbReference>
<feature type="coiled-coil region" evidence="4">
    <location>
        <begin position="673"/>
        <end position="707"/>
    </location>
</feature>
<evidence type="ECO:0000259" key="5">
    <source>
        <dbReference type="Pfam" id="PF04869"/>
    </source>
</evidence>
<feature type="domain" description="Vesicle tethering protein Uso1/P115-like head" evidence="5">
    <location>
        <begin position="340"/>
        <end position="649"/>
    </location>
</feature>
<dbReference type="GO" id="GO:0012507">
    <property type="term" value="C:ER to Golgi transport vesicle membrane"/>
    <property type="evidence" value="ECO:0007669"/>
    <property type="project" value="TreeGrafter"/>
</dbReference>
<evidence type="ECO:0000256" key="3">
    <source>
        <dbReference type="ARBA" id="ARBA00023054"/>
    </source>
</evidence>
<reference evidence="7 8" key="1">
    <citation type="journal article" date="2018" name="BMC Genomics">
        <title>Comparative genome analyses reveal sequence features reflecting distinct modes of host-adaptation between dicot and monocot powdery mildew.</title>
        <authorList>
            <person name="Wu Y."/>
            <person name="Ma X."/>
            <person name="Pan Z."/>
            <person name="Kale S.D."/>
            <person name="Song Y."/>
            <person name="King H."/>
            <person name="Zhang Q."/>
            <person name="Presley C."/>
            <person name="Deng X."/>
            <person name="Wei C.I."/>
            <person name="Xiao S."/>
        </authorList>
    </citation>
    <scope>NUCLEOTIDE SEQUENCE [LARGE SCALE GENOMIC DNA]</scope>
    <source>
        <strain evidence="7">UMSG1</strain>
    </source>
</reference>
<dbReference type="GO" id="GO:0005783">
    <property type="term" value="C:endoplasmic reticulum"/>
    <property type="evidence" value="ECO:0007669"/>
    <property type="project" value="TreeGrafter"/>
</dbReference>
<dbReference type="GO" id="GO:0048280">
    <property type="term" value="P:vesicle fusion with Golgi apparatus"/>
    <property type="evidence" value="ECO:0007669"/>
    <property type="project" value="InterPro"/>
</dbReference>
<dbReference type="InterPro" id="IPR016024">
    <property type="entry name" value="ARM-type_fold"/>
</dbReference>
<evidence type="ECO:0000256" key="1">
    <source>
        <dbReference type="ARBA" id="ARBA00004555"/>
    </source>
</evidence>
<dbReference type="PANTHER" id="PTHR10013">
    <property type="entry name" value="GENERAL VESICULAR TRANSPORT FACTOR P115"/>
    <property type="match status" value="1"/>
</dbReference>
<comment type="subcellular location">
    <subcellularLocation>
        <location evidence="1">Golgi apparatus</location>
    </subcellularLocation>
</comment>
<dbReference type="AlphaFoldDB" id="A0A420IKE8"/>
<evidence type="ECO:0000256" key="2">
    <source>
        <dbReference type="ARBA" id="ARBA00023034"/>
    </source>
</evidence>
<dbReference type="Proteomes" id="UP000285326">
    <property type="component" value="Unassembled WGS sequence"/>
</dbReference>
<feature type="coiled-coil region" evidence="4">
    <location>
        <begin position="853"/>
        <end position="880"/>
    </location>
</feature>
<evidence type="ECO:0000256" key="4">
    <source>
        <dbReference type="SAM" id="Coils"/>
    </source>
</evidence>
<feature type="coiled-coil region" evidence="4">
    <location>
        <begin position="762"/>
        <end position="789"/>
    </location>
</feature>
<dbReference type="Gene3D" id="1.25.10.10">
    <property type="entry name" value="Leucine-rich Repeat Variant"/>
    <property type="match status" value="1"/>
</dbReference>
<dbReference type="PANTHER" id="PTHR10013:SF0">
    <property type="entry name" value="GENERAL VESICULAR TRANSPORT FACTOR P115"/>
    <property type="match status" value="1"/>
</dbReference>
<dbReference type="Pfam" id="PF04871">
    <property type="entry name" value="Uso1_p115_C"/>
    <property type="match status" value="1"/>
</dbReference>
<organism evidence="7 8">
    <name type="scientific">Golovinomyces cichoracearum</name>
    <dbReference type="NCBI Taxonomy" id="62708"/>
    <lineage>
        <taxon>Eukaryota</taxon>
        <taxon>Fungi</taxon>
        <taxon>Dikarya</taxon>
        <taxon>Ascomycota</taxon>
        <taxon>Pezizomycotina</taxon>
        <taxon>Leotiomycetes</taxon>
        <taxon>Erysiphales</taxon>
        <taxon>Erysiphaceae</taxon>
        <taxon>Golovinomyces</taxon>
    </lineage>
</organism>
<dbReference type="GO" id="GO:0006888">
    <property type="term" value="P:endoplasmic reticulum to Golgi vesicle-mediated transport"/>
    <property type="evidence" value="ECO:0007669"/>
    <property type="project" value="TreeGrafter"/>
</dbReference>
<dbReference type="InterPro" id="IPR011989">
    <property type="entry name" value="ARM-like"/>
</dbReference>
<dbReference type="Pfam" id="PF04869">
    <property type="entry name" value="Uso1_p115_head"/>
    <property type="match status" value="1"/>
</dbReference>
<dbReference type="GO" id="GO:0005795">
    <property type="term" value="C:Golgi stack"/>
    <property type="evidence" value="ECO:0007669"/>
    <property type="project" value="TreeGrafter"/>
</dbReference>
<dbReference type="GO" id="GO:0000139">
    <property type="term" value="C:Golgi membrane"/>
    <property type="evidence" value="ECO:0007669"/>
    <property type="project" value="InterPro"/>
</dbReference>
<dbReference type="InterPro" id="IPR024095">
    <property type="entry name" value="Vesicle_P115"/>
</dbReference>
<dbReference type="EMBL" id="MCBS01023643">
    <property type="protein sequence ID" value="RKF75024.1"/>
    <property type="molecule type" value="Genomic_DNA"/>
</dbReference>
<feature type="domain" description="Uso1/p115-like vesicle tethering protein C-terminal" evidence="6">
    <location>
        <begin position="762"/>
        <end position="886"/>
    </location>
</feature>
<dbReference type="FunFam" id="1.25.10.10:FF:000296">
    <property type="entry name" value="Related to transport protein USO1"/>
    <property type="match status" value="1"/>
</dbReference>
<sequence length="887" mass="100960">MFAIATPTKQTAEDTIITLSSRLSSATLLEDRRAAVLGLKSFSSYYPATVSSNALRGLIKCLDRDKQDVDTSITVLRTLLQLFNPNENSPEASEEIALWVADEFTQRQENINLLLEFLETQDFYFKICSLKLLATILSSRSQRTKELICTAPLGISKLVAVLDDKRDAIRNEGLSLLIYLTPNSTELQKRVAFEDAFDRIFNIIKEEGSLVDGSSTVEDCLILLANLLRFNESNQTFFRETGFVPKIARLLIASMNDQDQESEIADWVKVQRNRNMYALLAVLRLFLVTGNMETQANQESFWQYGVLDQALKLAFIQTTEARIQAEALVTCADIIRGYPKLQEKFAELQVNSNMANQPIKGGLQQKNGSQVYVIDALLDLTLSVSTPKVFDCRVSSCECLKAYLNKHSFIRQHFLRRAIDGYTKGEDVTPNFLTILLQPLSNQAIGDPYRVWFAAVIFFHLVFSDSNAKKLAMSVSEGDSANGEEVITCLQKLTGNLLVGIKRGIEGRILVAYLMLICGWLFEDPDSVNDFLGEGSHLQALVQILLDMTAESPLVQGLCAMLLGILYEFSTKESPVPRSTIHQILLFQLGRDKYIDRLSNLRKHYLLRDFEILPQKLSLATAGSLPEVFFDELFVEFTKDNFSRFLRALDRGPEYEASFILDGVQKGVSREMVDSLRSQLEEKSEVIERYQEKIKLLEKERDIEQSDHLKTKKSAEEEIDRIKKHQDLRQKDQDEAANLLNLEHNRVVQDYKQQLEYFVEAQKTSETRLKNLEETVRNLNSDNTQLKKHVDDYLKSCDYYRSECERISALLQDSEIKNLELDKNGTAAREKAVILEKSVTQKENEKRAIQVELEDLLMVFTDLEEKVKNYKNQLRALGESVSDVEDG</sequence>
<evidence type="ECO:0000313" key="8">
    <source>
        <dbReference type="Proteomes" id="UP000285326"/>
    </source>
</evidence>
<name>A0A420IKE8_9PEZI</name>
<comment type="caution">
    <text evidence="7">The sequence shown here is derived from an EMBL/GenBank/DDBJ whole genome shotgun (WGS) entry which is preliminary data.</text>
</comment>